<sequence length="224" mass="26493">MRQNYNSFKYWESLIHENKTIRGHMFMDNPPKEKSLYIHTLIFSKNNGIDNIYAYFPDAKVLLGYIQYSFLQEAFYKWIYGKDRIIINIPSLPVDKIIRDGLSKGKISKSEAQLMLSHYTRVSKMWDLPKDRVIPELIKFSREFNKTWYGDNKEFLYLKIFRNPEELGNFIVDSTMLTNDENTFISKTGVTVSEWKKICSEAIKNKLSAEKFKEILQKNLSEVI</sequence>
<gene>
    <name evidence="1" type="ORF">CP373A1_04690</name>
</gene>
<dbReference type="AlphaFoldDB" id="A0A1B8RS82"/>
<dbReference type="OrthoDB" id="1677987at2"/>
<dbReference type="eggNOG" id="ENOG5030F12">
    <property type="taxonomic scope" value="Bacteria"/>
</dbReference>
<dbReference type="GeneID" id="42775041"/>
<protein>
    <submittedName>
        <fullName evidence="1">Uncharacterized protein</fullName>
    </submittedName>
</protein>
<reference evidence="1 2" key="1">
    <citation type="submission" date="2016-06" db="EMBL/GenBank/DDBJ databases">
        <authorList>
            <person name="Kjaerup R.B."/>
            <person name="Dalgaard T.S."/>
            <person name="Juul-Madsen H.R."/>
        </authorList>
    </citation>
    <scope>NUCLEOTIDE SEQUENCE [LARGE SCALE GENOMIC DNA]</scope>
    <source>
        <strain evidence="1 2">373-A1</strain>
    </source>
</reference>
<dbReference type="EMBL" id="MAPZ01000011">
    <property type="protein sequence ID" value="OBY11691.1"/>
    <property type="molecule type" value="Genomic_DNA"/>
</dbReference>
<dbReference type="RefSeq" id="WP_034865809.1">
    <property type="nucleotide sequence ID" value="NZ_CABHIH010000002.1"/>
</dbReference>
<organism evidence="1 2">
    <name type="scientific">Clostridium paraputrificum</name>
    <dbReference type="NCBI Taxonomy" id="29363"/>
    <lineage>
        <taxon>Bacteria</taxon>
        <taxon>Bacillati</taxon>
        <taxon>Bacillota</taxon>
        <taxon>Clostridia</taxon>
        <taxon>Eubacteriales</taxon>
        <taxon>Clostridiaceae</taxon>
        <taxon>Clostridium</taxon>
    </lineage>
</organism>
<dbReference type="Proteomes" id="UP000092714">
    <property type="component" value="Unassembled WGS sequence"/>
</dbReference>
<accession>A0A1B8RS82</accession>
<proteinExistence type="predicted"/>
<evidence type="ECO:0000313" key="1">
    <source>
        <dbReference type="EMBL" id="OBY11691.1"/>
    </source>
</evidence>
<evidence type="ECO:0000313" key="2">
    <source>
        <dbReference type="Proteomes" id="UP000092714"/>
    </source>
</evidence>
<keyword evidence="2" id="KW-1185">Reference proteome</keyword>
<name>A0A1B8RS82_9CLOT</name>
<comment type="caution">
    <text evidence="1">The sequence shown here is derived from an EMBL/GenBank/DDBJ whole genome shotgun (WGS) entry which is preliminary data.</text>
</comment>